<dbReference type="AlphaFoldDB" id="A0A2G9T3N4"/>
<evidence type="ECO:0000313" key="3">
    <source>
        <dbReference type="Proteomes" id="UP000230423"/>
    </source>
</evidence>
<sequence length="123" mass="13410">MKCANEEVAQACIAESADFKTSSRDGCWKIIESGHLDDALVFVDTCAVSTPEFAAALSDSGSIHNSGEARLVRDIVLRFIENGVHEDDIGIMCVYRKQVEVIKSALDDLVNIEVKASFYAILV</sequence>
<dbReference type="InterPro" id="IPR041679">
    <property type="entry name" value="DNA2/NAM7-like_C"/>
</dbReference>
<dbReference type="SUPFAM" id="SSF52540">
    <property type="entry name" value="P-loop containing nucleoside triphosphate hydrolases"/>
    <property type="match status" value="1"/>
</dbReference>
<dbReference type="Pfam" id="PF13087">
    <property type="entry name" value="AAA_12"/>
    <property type="match status" value="1"/>
</dbReference>
<organism evidence="2 3">
    <name type="scientific">Teladorsagia circumcincta</name>
    <name type="common">Brown stomach worm</name>
    <name type="synonym">Ostertagia circumcincta</name>
    <dbReference type="NCBI Taxonomy" id="45464"/>
    <lineage>
        <taxon>Eukaryota</taxon>
        <taxon>Metazoa</taxon>
        <taxon>Ecdysozoa</taxon>
        <taxon>Nematoda</taxon>
        <taxon>Chromadorea</taxon>
        <taxon>Rhabditida</taxon>
        <taxon>Rhabditina</taxon>
        <taxon>Rhabditomorpha</taxon>
        <taxon>Strongyloidea</taxon>
        <taxon>Trichostrongylidae</taxon>
        <taxon>Teladorsagia</taxon>
    </lineage>
</organism>
<keyword evidence="3" id="KW-1185">Reference proteome</keyword>
<reference evidence="2 3" key="1">
    <citation type="submission" date="2015-09" db="EMBL/GenBank/DDBJ databases">
        <title>Draft genome of the parasitic nematode Teladorsagia circumcincta isolate WARC Sus (inbred).</title>
        <authorList>
            <person name="Mitreva M."/>
        </authorList>
    </citation>
    <scope>NUCLEOTIDE SEQUENCE [LARGE SCALE GENOMIC DNA]</scope>
    <source>
        <strain evidence="2 3">S</strain>
    </source>
</reference>
<dbReference type="EMBL" id="KZ427914">
    <property type="protein sequence ID" value="PIO52508.1"/>
    <property type="molecule type" value="Genomic_DNA"/>
</dbReference>
<name>A0A2G9T3N4_TELCI</name>
<dbReference type="OrthoDB" id="5871723at2759"/>
<evidence type="ECO:0000313" key="2">
    <source>
        <dbReference type="EMBL" id="PIO52508.1"/>
    </source>
</evidence>
<proteinExistence type="predicted"/>
<dbReference type="InterPro" id="IPR027417">
    <property type="entry name" value="P-loop_NTPase"/>
</dbReference>
<accession>A0A2G9T3N4</accession>
<dbReference type="Gene3D" id="3.40.50.300">
    <property type="entry name" value="P-loop containing nucleotide triphosphate hydrolases"/>
    <property type="match status" value="1"/>
</dbReference>
<dbReference type="Proteomes" id="UP000230423">
    <property type="component" value="Unassembled WGS sequence"/>
</dbReference>
<protein>
    <recommendedName>
        <fullName evidence="1">DNA2/NAM7 helicase-like C-terminal domain-containing protein</fullName>
    </recommendedName>
</protein>
<gene>
    <name evidence="2" type="ORF">TELCIR_26186</name>
</gene>
<feature type="domain" description="DNA2/NAM7 helicase-like C-terminal" evidence="1">
    <location>
        <begin position="36"/>
        <end position="109"/>
    </location>
</feature>
<evidence type="ECO:0000259" key="1">
    <source>
        <dbReference type="Pfam" id="PF13087"/>
    </source>
</evidence>